<dbReference type="SUPFAM" id="SSF51735">
    <property type="entry name" value="NAD(P)-binding Rossmann-fold domains"/>
    <property type="match status" value="1"/>
</dbReference>
<keyword evidence="2" id="KW-0560">Oxidoreductase</keyword>
<dbReference type="Pfam" id="PF01370">
    <property type="entry name" value="Epimerase"/>
    <property type="match status" value="1"/>
</dbReference>
<sequence length="127" mass="14588">NNTPKVEIWGSGKPRREFLYSEDMADACVFLLESRDFVDTYDKDAKEVRNTHINIGTGIDISIRELAETIKEIVGYTGDLYFNDTKPDGTMVKLTDPSKLHNLGWKHEVELKEGITTMYAWYLENPL</sequence>
<accession>A0A6S6U9V2</accession>
<feature type="domain" description="NAD-dependent epimerase/dehydratase" evidence="1">
    <location>
        <begin position="5"/>
        <end position="40"/>
    </location>
</feature>
<dbReference type="InterPro" id="IPR036291">
    <property type="entry name" value="NAD(P)-bd_dom_sf"/>
</dbReference>
<dbReference type="PANTHER" id="PTHR43238:SF1">
    <property type="entry name" value="GDP-L-FUCOSE SYNTHASE"/>
    <property type="match status" value="1"/>
</dbReference>
<feature type="non-terminal residue" evidence="2">
    <location>
        <position position="1"/>
    </location>
</feature>
<protein>
    <submittedName>
        <fullName evidence="2">GDP-L-fucose synthetase (EC)</fullName>
        <ecNumber evidence="2">1.1.1.271</ecNumber>
    </submittedName>
</protein>
<dbReference type="EC" id="1.1.1.271" evidence="2"/>
<organism evidence="2">
    <name type="scientific">uncultured Sulfurovum sp</name>
    <dbReference type="NCBI Taxonomy" id="269237"/>
    <lineage>
        <taxon>Bacteria</taxon>
        <taxon>Pseudomonadati</taxon>
        <taxon>Campylobacterota</taxon>
        <taxon>Epsilonproteobacteria</taxon>
        <taxon>Campylobacterales</taxon>
        <taxon>Sulfurovaceae</taxon>
        <taxon>Sulfurovum</taxon>
        <taxon>environmental samples</taxon>
    </lineage>
</organism>
<dbReference type="EMBL" id="CACVAS010000142">
    <property type="protein sequence ID" value="CAA6826080.1"/>
    <property type="molecule type" value="Genomic_DNA"/>
</dbReference>
<gene>
    <name evidence="2" type="ORF">HELGO_WM24858</name>
</gene>
<proteinExistence type="predicted"/>
<evidence type="ECO:0000259" key="1">
    <source>
        <dbReference type="Pfam" id="PF01370"/>
    </source>
</evidence>
<dbReference type="InterPro" id="IPR001509">
    <property type="entry name" value="Epimerase_deHydtase"/>
</dbReference>
<dbReference type="GO" id="GO:0050577">
    <property type="term" value="F:GDP-L-fucose synthase activity"/>
    <property type="evidence" value="ECO:0007669"/>
    <property type="project" value="UniProtKB-EC"/>
</dbReference>
<reference evidence="2" key="1">
    <citation type="submission" date="2020-01" db="EMBL/GenBank/DDBJ databases">
        <authorList>
            <person name="Meier V. D."/>
            <person name="Meier V D."/>
        </authorList>
    </citation>
    <scope>NUCLEOTIDE SEQUENCE</scope>
    <source>
        <strain evidence="2">HLG_WM_MAG_01</strain>
    </source>
</reference>
<dbReference type="Gene3D" id="3.40.50.720">
    <property type="entry name" value="NAD(P)-binding Rossmann-like Domain"/>
    <property type="match status" value="1"/>
</dbReference>
<dbReference type="PANTHER" id="PTHR43238">
    <property type="entry name" value="GDP-L-FUCOSE SYNTHASE"/>
    <property type="match status" value="1"/>
</dbReference>
<name>A0A6S6U9V2_9BACT</name>
<dbReference type="AlphaFoldDB" id="A0A6S6U9V2"/>
<dbReference type="Gene3D" id="3.90.25.10">
    <property type="entry name" value="UDP-galactose 4-epimerase, domain 1"/>
    <property type="match status" value="1"/>
</dbReference>
<evidence type="ECO:0000313" key="2">
    <source>
        <dbReference type="EMBL" id="CAA6826080.1"/>
    </source>
</evidence>